<dbReference type="Proteomes" id="UP001524642">
    <property type="component" value="Unassembled WGS sequence"/>
</dbReference>
<sequence>MEHPIHAFLRGAGRDGRGRRLADVLAFDDGRLEAVHDFIQWLFPLREPSRAVPGSPVLGEDEAAAIRADPAAREGLRAALDRMARFYADTDDWLVRFDHNHLRITRIITAVRDLLGREEAARFHAALLARNAAAGGPVNAESLRHWERALGAA</sequence>
<evidence type="ECO:0000259" key="1">
    <source>
        <dbReference type="Pfam" id="PF04664"/>
    </source>
</evidence>
<gene>
    <name evidence="2" type="ORF">NRP21_14480</name>
</gene>
<reference evidence="2 3" key="1">
    <citation type="submission" date="2022-06" db="EMBL/GenBank/DDBJ databases">
        <title>Roseomonas CN29.</title>
        <authorList>
            <person name="Cheng Y."/>
            <person name="He X."/>
        </authorList>
    </citation>
    <scope>NUCLEOTIDE SEQUENCE [LARGE SCALE GENOMIC DNA]</scope>
    <source>
        <strain evidence="2 3">CN29</strain>
    </source>
</reference>
<evidence type="ECO:0000313" key="2">
    <source>
        <dbReference type="EMBL" id="MCR0983259.1"/>
    </source>
</evidence>
<keyword evidence="2" id="KW-0675">Receptor</keyword>
<dbReference type="RefSeq" id="WP_257716923.1">
    <property type="nucleotide sequence ID" value="NZ_JANJOU010000010.1"/>
</dbReference>
<dbReference type="PANTHER" id="PTHR14015">
    <property type="entry name" value="OPIOID GROWTH FACTOR RECEPTOR OGFR ZETA-TYPE OPIOID RECEPTOR"/>
    <property type="match status" value="1"/>
</dbReference>
<dbReference type="InterPro" id="IPR039574">
    <property type="entry name" value="OGFr"/>
</dbReference>
<comment type="caution">
    <text evidence="2">The sequence shown here is derived from an EMBL/GenBank/DDBJ whole genome shotgun (WGS) entry which is preliminary data.</text>
</comment>
<feature type="domain" description="Opioid growth factor receptor (OGFr) conserved" evidence="1">
    <location>
        <begin position="30"/>
        <end position="114"/>
    </location>
</feature>
<protein>
    <submittedName>
        <fullName evidence="2">Opioid growth factor receptor-related protein</fullName>
    </submittedName>
</protein>
<accession>A0ABT1X6A7</accession>
<dbReference type="InterPro" id="IPR006757">
    <property type="entry name" value="OGF_rcpt"/>
</dbReference>
<keyword evidence="3" id="KW-1185">Reference proteome</keyword>
<name>A0ABT1X6A7_9PROT</name>
<dbReference type="PANTHER" id="PTHR14015:SF2">
    <property type="entry name" value="OPIOID GROWTH FACTOR RECEPTOR (OGFR) CONSERVED DOMAIN-CONTAINING PROTEIN"/>
    <property type="match status" value="1"/>
</dbReference>
<dbReference type="EMBL" id="JANJOU010000010">
    <property type="protein sequence ID" value="MCR0983259.1"/>
    <property type="molecule type" value="Genomic_DNA"/>
</dbReference>
<organism evidence="2 3">
    <name type="scientific">Roseomonas populi</name>
    <dbReference type="NCBI Taxonomy" id="3121582"/>
    <lineage>
        <taxon>Bacteria</taxon>
        <taxon>Pseudomonadati</taxon>
        <taxon>Pseudomonadota</taxon>
        <taxon>Alphaproteobacteria</taxon>
        <taxon>Acetobacterales</taxon>
        <taxon>Roseomonadaceae</taxon>
        <taxon>Roseomonas</taxon>
    </lineage>
</organism>
<evidence type="ECO:0000313" key="3">
    <source>
        <dbReference type="Proteomes" id="UP001524642"/>
    </source>
</evidence>
<proteinExistence type="predicted"/>
<dbReference type="Pfam" id="PF04664">
    <property type="entry name" value="OGFr_N"/>
    <property type="match status" value="1"/>
</dbReference>